<dbReference type="AlphaFoldDB" id="A0A2S2Q0V9"/>
<sequence>MLRRGRCVPRGERPAAAVVVTSAQGTHRSTTDCSGSVDYRTMVYGAYASAGDDRNQMSRFLPYVLSSEDLNGGERKKTRSERVTHVGSAVPQAHQRALRLYAFK</sequence>
<organism evidence="1">
    <name type="scientific">Sipha flava</name>
    <name type="common">yellow sugarcane aphid</name>
    <dbReference type="NCBI Taxonomy" id="143950"/>
    <lineage>
        <taxon>Eukaryota</taxon>
        <taxon>Metazoa</taxon>
        <taxon>Ecdysozoa</taxon>
        <taxon>Arthropoda</taxon>
        <taxon>Hexapoda</taxon>
        <taxon>Insecta</taxon>
        <taxon>Pterygota</taxon>
        <taxon>Neoptera</taxon>
        <taxon>Paraneoptera</taxon>
        <taxon>Hemiptera</taxon>
        <taxon>Sternorrhyncha</taxon>
        <taxon>Aphidomorpha</taxon>
        <taxon>Aphidoidea</taxon>
        <taxon>Aphididae</taxon>
        <taxon>Sipha</taxon>
    </lineage>
</organism>
<gene>
    <name evidence="1" type="ORF">g.12441</name>
</gene>
<proteinExistence type="predicted"/>
<name>A0A2S2Q0V9_9HEMI</name>
<evidence type="ECO:0000313" key="1">
    <source>
        <dbReference type="EMBL" id="MBY71319.1"/>
    </source>
</evidence>
<reference evidence="1" key="1">
    <citation type="submission" date="2018-04" db="EMBL/GenBank/DDBJ databases">
        <title>Transcriptome assembly of Sipha flava.</title>
        <authorList>
            <person name="Scully E.D."/>
            <person name="Geib S.M."/>
            <person name="Palmer N.A."/>
            <person name="Koch K."/>
            <person name="Bradshaw J."/>
            <person name="Heng-Moss T."/>
            <person name="Sarath G."/>
        </authorList>
    </citation>
    <scope>NUCLEOTIDE SEQUENCE</scope>
</reference>
<protein>
    <submittedName>
        <fullName evidence="1">Uncharacterized protein</fullName>
    </submittedName>
</protein>
<accession>A0A2S2Q0V9</accession>
<dbReference type="EMBL" id="GGMS01002116">
    <property type="protein sequence ID" value="MBY71319.1"/>
    <property type="molecule type" value="Transcribed_RNA"/>
</dbReference>